<dbReference type="Proteomes" id="UP000322080">
    <property type="component" value="Unassembled WGS sequence"/>
</dbReference>
<protein>
    <submittedName>
        <fullName evidence="1">DNA polymerase III subunit chi</fullName>
    </submittedName>
</protein>
<keyword evidence="2" id="KW-1185">Reference proteome</keyword>
<dbReference type="EMBL" id="VSIY01000005">
    <property type="protein sequence ID" value="TYB81787.1"/>
    <property type="molecule type" value="Genomic_DNA"/>
</dbReference>
<dbReference type="PANTHER" id="PTHR38767:SF1">
    <property type="entry name" value="DNA POLYMERASE III SUBUNIT CHI"/>
    <property type="match status" value="1"/>
</dbReference>
<sequence length="152" mass="16730">MGAAYFYHMTRTPLEATLPVLLEKSLDAGWRVAVRGVEAARLDWLDQKLWLGPEERFLPHGLAGGPHDGDQPILLTTATEAANRPDCLVSIDGAGISPDEVAAMARVMILFDGNAPDAVETARDQWRTLTEAGAPAKYWSQESGRWEMRAER</sequence>
<dbReference type="GO" id="GO:0006260">
    <property type="term" value="P:DNA replication"/>
    <property type="evidence" value="ECO:0007669"/>
    <property type="project" value="InterPro"/>
</dbReference>
<reference evidence="1 2" key="1">
    <citation type="submission" date="2019-08" db="EMBL/GenBank/DDBJ databases">
        <title>Identification of a novel species of the genus Boseongicola.</title>
        <authorList>
            <person name="Zhang X.-Q."/>
        </authorList>
    </citation>
    <scope>NUCLEOTIDE SEQUENCE [LARGE SCALE GENOMIC DNA]</scope>
    <source>
        <strain evidence="1 2">HY14</strain>
    </source>
</reference>
<dbReference type="RefSeq" id="WP_148377595.1">
    <property type="nucleotide sequence ID" value="NZ_VSIY01000005.1"/>
</dbReference>
<dbReference type="InterPro" id="IPR036768">
    <property type="entry name" value="PolIII_chi_sf"/>
</dbReference>
<evidence type="ECO:0000313" key="2">
    <source>
        <dbReference type="Proteomes" id="UP000322080"/>
    </source>
</evidence>
<dbReference type="Pfam" id="PF04364">
    <property type="entry name" value="DNA_pol3_chi"/>
    <property type="match status" value="1"/>
</dbReference>
<proteinExistence type="predicted"/>
<accession>A0A5D0RJH8</accession>
<dbReference type="SUPFAM" id="SSF102400">
    <property type="entry name" value="DNA polymerase III chi subunit"/>
    <property type="match status" value="1"/>
</dbReference>
<dbReference type="PANTHER" id="PTHR38767">
    <property type="entry name" value="DNA POLYMERASE III SUBUNIT CHI"/>
    <property type="match status" value="1"/>
</dbReference>
<dbReference type="NCBIfam" id="NF004347">
    <property type="entry name" value="PRK05728.1-4"/>
    <property type="match status" value="1"/>
</dbReference>
<evidence type="ECO:0000313" key="1">
    <source>
        <dbReference type="EMBL" id="TYB81787.1"/>
    </source>
</evidence>
<dbReference type="AlphaFoldDB" id="A0A5D0RJH8"/>
<dbReference type="GO" id="GO:0003677">
    <property type="term" value="F:DNA binding"/>
    <property type="evidence" value="ECO:0007669"/>
    <property type="project" value="InterPro"/>
</dbReference>
<dbReference type="GO" id="GO:0003887">
    <property type="term" value="F:DNA-directed DNA polymerase activity"/>
    <property type="evidence" value="ECO:0007669"/>
    <property type="project" value="InterPro"/>
</dbReference>
<gene>
    <name evidence="1" type="ORF">FVF75_08770</name>
</gene>
<name>A0A5D0RJH8_9RHOB</name>
<organism evidence="1 2">
    <name type="scientific">Maritimibacter fusiformis</name>
    <dbReference type="NCBI Taxonomy" id="2603819"/>
    <lineage>
        <taxon>Bacteria</taxon>
        <taxon>Pseudomonadati</taxon>
        <taxon>Pseudomonadota</taxon>
        <taxon>Alphaproteobacteria</taxon>
        <taxon>Rhodobacterales</taxon>
        <taxon>Roseobacteraceae</taxon>
        <taxon>Maritimibacter</taxon>
    </lineage>
</organism>
<dbReference type="Gene3D" id="3.40.50.10110">
    <property type="entry name" value="DNA polymerase III subunit chi"/>
    <property type="match status" value="1"/>
</dbReference>
<dbReference type="InterPro" id="IPR007459">
    <property type="entry name" value="DNA_pol3_chi"/>
</dbReference>
<comment type="caution">
    <text evidence="1">The sequence shown here is derived from an EMBL/GenBank/DDBJ whole genome shotgun (WGS) entry which is preliminary data.</text>
</comment>
<dbReference type="GO" id="GO:0032298">
    <property type="term" value="P:positive regulation of DNA-templated DNA replication initiation"/>
    <property type="evidence" value="ECO:0007669"/>
    <property type="project" value="TreeGrafter"/>
</dbReference>